<protein>
    <recommendedName>
        <fullName evidence="1">Metallo-beta-lactamase domain-containing protein</fullName>
    </recommendedName>
</protein>
<reference evidence="2" key="1">
    <citation type="journal article" date="2014" name="Front. Microbiol.">
        <title>High frequency of phylogenetically diverse reductive dehalogenase-homologous genes in deep subseafloor sedimentary metagenomes.</title>
        <authorList>
            <person name="Kawai M."/>
            <person name="Futagami T."/>
            <person name="Toyoda A."/>
            <person name="Takaki Y."/>
            <person name="Nishi S."/>
            <person name="Hori S."/>
            <person name="Arai W."/>
            <person name="Tsubouchi T."/>
            <person name="Morono Y."/>
            <person name="Uchiyama I."/>
            <person name="Ito T."/>
            <person name="Fujiyama A."/>
            <person name="Inagaki F."/>
            <person name="Takami H."/>
        </authorList>
    </citation>
    <scope>NUCLEOTIDE SEQUENCE</scope>
    <source>
        <strain evidence="2">Expedition CK06-06</strain>
    </source>
</reference>
<dbReference type="Gene3D" id="3.60.15.10">
    <property type="entry name" value="Ribonuclease Z/Hydroxyacylglutathione hydrolase-like"/>
    <property type="match status" value="1"/>
</dbReference>
<sequence>MSLRLTFLGAAGTVTGSKYLLEADSRRILVDCGLFQGLKRLRERNWQPVPFDPKALDAVVLTHAHLDHTGYLP</sequence>
<dbReference type="SUPFAM" id="SSF56281">
    <property type="entry name" value="Metallo-hydrolase/oxidoreductase"/>
    <property type="match status" value="1"/>
</dbReference>
<dbReference type="Pfam" id="PF00753">
    <property type="entry name" value="Lactamase_B"/>
    <property type="match status" value="1"/>
</dbReference>
<comment type="caution">
    <text evidence="2">The sequence shown here is derived from an EMBL/GenBank/DDBJ whole genome shotgun (WGS) entry which is preliminary data.</text>
</comment>
<accession>X1GHZ6</accession>
<organism evidence="2">
    <name type="scientific">marine sediment metagenome</name>
    <dbReference type="NCBI Taxonomy" id="412755"/>
    <lineage>
        <taxon>unclassified sequences</taxon>
        <taxon>metagenomes</taxon>
        <taxon>ecological metagenomes</taxon>
    </lineage>
</organism>
<feature type="non-terminal residue" evidence="2">
    <location>
        <position position="73"/>
    </location>
</feature>
<gene>
    <name evidence="2" type="ORF">S03H2_25428</name>
</gene>
<dbReference type="InterPro" id="IPR036866">
    <property type="entry name" value="RibonucZ/Hydroxyglut_hydro"/>
</dbReference>
<dbReference type="PANTHER" id="PTHR11203">
    <property type="entry name" value="CLEAVAGE AND POLYADENYLATION SPECIFICITY FACTOR FAMILY MEMBER"/>
    <property type="match status" value="1"/>
</dbReference>
<proteinExistence type="predicted"/>
<dbReference type="InterPro" id="IPR001279">
    <property type="entry name" value="Metallo-B-lactamas"/>
</dbReference>
<dbReference type="GO" id="GO:0004521">
    <property type="term" value="F:RNA endonuclease activity"/>
    <property type="evidence" value="ECO:0007669"/>
    <property type="project" value="TreeGrafter"/>
</dbReference>
<feature type="domain" description="Metallo-beta-lactamase" evidence="1">
    <location>
        <begin position="17"/>
        <end position="70"/>
    </location>
</feature>
<dbReference type="InterPro" id="IPR050698">
    <property type="entry name" value="MBL"/>
</dbReference>
<dbReference type="PANTHER" id="PTHR11203:SF37">
    <property type="entry name" value="INTEGRATOR COMPLEX SUBUNIT 11"/>
    <property type="match status" value="1"/>
</dbReference>
<name>X1GHZ6_9ZZZZ</name>
<evidence type="ECO:0000313" key="2">
    <source>
        <dbReference type="EMBL" id="GAH32643.1"/>
    </source>
</evidence>
<dbReference type="AlphaFoldDB" id="X1GHZ6"/>
<evidence type="ECO:0000259" key="1">
    <source>
        <dbReference type="Pfam" id="PF00753"/>
    </source>
</evidence>
<dbReference type="EMBL" id="BARU01014392">
    <property type="protein sequence ID" value="GAH32643.1"/>
    <property type="molecule type" value="Genomic_DNA"/>
</dbReference>